<evidence type="ECO:0000313" key="1">
    <source>
        <dbReference type="EMBL" id="MBU3830921.1"/>
    </source>
</evidence>
<protein>
    <submittedName>
        <fullName evidence="1">Uncharacterized protein</fullName>
    </submittedName>
</protein>
<name>A0A9E2KVG5_9BACT</name>
<gene>
    <name evidence="1" type="ORF">H9897_02090</name>
</gene>
<accession>A0A9E2KVG5</accession>
<reference evidence="1" key="1">
    <citation type="journal article" date="2021" name="PeerJ">
        <title>Extensive microbial diversity within the chicken gut microbiome revealed by metagenomics and culture.</title>
        <authorList>
            <person name="Gilroy R."/>
            <person name="Ravi A."/>
            <person name="Getino M."/>
            <person name="Pursley I."/>
            <person name="Horton D.L."/>
            <person name="Alikhan N.F."/>
            <person name="Baker D."/>
            <person name="Gharbi K."/>
            <person name="Hall N."/>
            <person name="Watson M."/>
            <person name="Adriaenssens E.M."/>
            <person name="Foster-Nyarko E."/>
            <person name="Jarju S."/>
            <person name="Secka A."/>
            <person name="Antonio M."/>
            <person name="Oren A."/>
            <person name="Chaudhuri R.R."/>
            <person name="La Ragione R."/>
            <person name="Hildebrand F."/>
            <person name="Pallen M.J."/>
        </authorList>
    </citation>
    <scope>NUCLEOTIDE SEQUENCE</scope>
    <source>
        <strain evidence="1">A5-1222</strain>
    </source>
</reference>
<proteinExistence type="predicted"/>
<dbReference type="Proteomes" id="UP000824247">
    <property type="component" value="Unassembled WGS sequence"/>
</dbReference>
<comment type="caution">
    <text evidence="1">The sequence shown here is derived from an EMBL/GenBank/DDBJ whole genome shotgun (WGS) entry which is preliminary data.</text>
</comment>
<dbReference type="EMBL" id="JAHLFM010000028">
    <property type="protein sequence ID" value="MBU3830921.1"/>
    <property type="molecule type" value="Genomic_DNA"/>
</dbReference>
<evidence type="ECO:0000313" key="2">
    <source>
        <dbReference type="Proteomes" id="UP000824247"/>
    </source>
</evidence>
<dbReference type="AlphaFoldDB" id="A0A9E2KVG5"/>
<sequence>MGNWRRRTKQQLLLKKIQHDVNPLELYEQELSLGWTESSTFRFYWGNLKNRIKKLTVLSVLFLY</sequence>
<reference evidence="1" key="2">
    <citation type="submission" date="2021-04" db="EMBL/GenBank/DDBJ databases">
        <authorList>
            <person name="Gilroy R."/>
        </authorList>
    </citation>
    <scope>NUCLEOTIDE SEQUENCE</scope>
    <source>
        <strain evidence="1">A5-1222</strain>
    </source>
</reference>
<organism evidence="1 2">
    <name type="scientific">Candidatus Ureaplasma intestinipullorum</name>
    <dbReference type="NCBI Taxonomy" id="2838770"/>
    <lineage>
        <taxon>Bacteria</taxon>
        <taxon>Bacillati</taxon>
        <taxon>Mycoplasmatota</taxon>
        <taxon>Mycoplasmoidales</taxon>
        <taxon>Mycoplasmoidaceae</taxon>
        <taxon>Ureaplasma</taxon>
    </lineage>
</organism>